<dbReference type="InterPro" id="IPR054295">
    <property type="entry name" value="CHS4-like_dom"/>
</dbReference>
<gene>
    <name evidence="13" type="ORF">HK097_008212</name>
</gene>
<dbReference type="GO" id="GO:0005886">
    <property type="term" value="C:plasma membrane"/>
    <property type="evidence" value="ECO:0007669"/>
    <property type="project" value="UniProtKB-SubCell"/>
</dbReference>
<feature type="compositionally biased region" description="Pro residues" evidence="10">
    <location>
        <begin position="23"/>
        <end position="32"/>
    </location>
</feature>
<dbReference type="InterPro" id="IPR029044">
    <property type="entry name" value="Nucleotide-diphossugar_trans"/>
</dbReference>
<feature type="compositionally biased region" description="Basic and acidic residues" evidence="10">
    <location>
        <begin position="444"/>
        <end position="454"/>
    </location>
</feature>
<evidence type="ECO:0000256" key="7">
    <source>
        <dbReference type="ARBA" id="ARBA00022989"/>
    </source>
</evidence>
<dbReference type="Proteomes" id="UP001212841">
    <property type="component" value="Unassembled WGS sequence"/>
</dbReference>
<dbReference type="EC" id="2.4.1.16" evidence="2"/>
<feature type="region of interest" description="Disordered" evidence="10">
    <location>
        <begin position="505"/>
        <end position="583"/>
    </location>
</feature>
<feature type="transmembrane region" description="Helical" evidence="11">
    <location>
        <begin position="404"/>
        <end position="431"/>
    </location>
</feature>
<evidence type="ECO:0000313" key="13">
    <source>
        <dbReference type="EMBL" id="KAJ3056084.1"/>
    </source>
</evidence>
<dbReference type="AlphaFoldDB" id="A0AAD5SJN9"/>
<keyword evidence="7 11" id="KW-1133">Transmembrane helix</keyword>
<dbReference type="Pfam" id="PF03142">
    <property type="entry name" value="Chitin_synth_2"/>
    <property type="match status" value="2"/>
</dbReference>
<feature type="transmembrane region" description="Helical" evidence="11">
    <location>
        <begin position="162"/>
        <end position="186"/>
    </location>
</feature>
<feature type="compositionally biased region" description="Low complexity" evidence="10">
    <location>
        <begin position="524"/>
        <end position="535"/>
    </location>
</feature>
<protein>
    <recommendedName>
        <fullName evidence="2">chitin synthase</fullName>
        <ecNumber evidence="2">2.4.1.16</ecNumber>
    </recommendedName>
</protein>
<evidence type="ECO:0000256" key="10">
    <source>
        <dbReference type="SAM" id="MobiDB-lite"/>
    </source>
</evidence>
<sequence length="1045" mass="116734">MPGATWGMHTASPFASPQGSPVRGPPPPPPSTHLPFSRDNTHPSLGRSIKNGKDETLSRKKSLVKPERAKSLNRPAPRDAEHGNQQTTSPYSRTHMRNQTAAATMARRGHTLKRLATNPDQGPPVTWWTIVSRILTFFLPTPFLRTCGKTDPYIQQAFREKIALFIIIFFIMACVCFLVFGFNAIVCAKMPKRVPYSEMKNQHLFNIRGVAYRQPDTLGKDWEWDHLHGAFIDKNLEYIKGDDVEGLDLNRVFPLQGADSVCERLPEVNGSIISIWPCSVPGLWPRAGQQANIACHTAVLGTSTRKLVASLRSAELFMLFEEVAKNPNLVAYNGQVWNVQGLLTGRANFLGADIAAVIRANLGKDITRAITTLPNGRRRAACLNELFRVAAVDSDPVGCIVYNIVFYVSFAVVFGILSVRFVLAVFFGYVIGWRNGAREDGTRMKRDLERRRTEFASMGRGKRTAPGSEGNPDRDGESQMEIRLEHVSSEKKLGGSASNVIVNRKIAGNTPPPSPRGLPQVARSPSSLSKSSSHSKAPATPQHGPVLMPDGQMREPTLPSIHLTDLDMSPRPPSPPSASGSEIDWANNRYLDPAFAAAYVNADPVLNDPTLLHTLVMVPAYSESASSLRATLDSVAHSYYPSTHKTLFVIADGIVQGAENDRPTPDMLIDMMEVDERFKEDDPKWGGEPNAYSYVAIADGSKRKNFARVYAGWYRYALKDGDQKKKKGMFGFGGGNDDDDEVKPKDDNNLGGAPGLQRSMTMRTIRNRKEGKIPMILVVKCGNEEERDPNSRTAKPGNRGKRDSQVLLMQFLTKVMFDDRMTELEFDIFHKLWTITGLHPERYEAVLMVDADTRIYPDAITHMVACMIRDPRVFGLCGETKVYNKWASWVTMIQVFEYYISHHLSKAFESVFGGVTCLPGCFSMYRIKAPKGDLGYYVPLLANPDVCEEYSEYVVDTLHKKNLLLLGEDRYLTTLMLRTFPKRRSVFVPQAICKTVVPDGFRVLLSQRRRWINSTLHNLLELVLVRDLCGTFCISMQVRLNGHFD</sequence>
<evidence type="ECO:0000256" key="4">
    <source>
        <dbReference type="ARBA" id="ARBA00022676"/>
    </source>
</evidence>
<accession>A0AAD5SJN9</accession>
<feature type="domain" description="Chitin synthase 4-like" evidence="12">
    <location>
        <begin position="321"/>
        <end position="390"/>
    </location>
</feature>
<comment type="subcellular location">
    <subcellularLocation>
        <location evidence="1">Cell membrane</location>
        <topology evidence="1">Multi-pass membrane protein</topology>
    </subcellularLocation>
</comment>
<dbReference type="PANTHER" id="PTHR22914:SF16">
    <property type="entry name" value="CHITIN SYNTHASE 3"/>
    <property type="match status" value="1"/>
</dbReference>
<evidence type="ECO:0000256" key="5">
    <source>
        <dbReference type="ARBA" id="ARBA00022679"/>
    </source>
</evidence>
<evidence type="ECO:0000256" key="2">
    <source>
        <dbReference type="ARBA" id="ARBA00012543"/>
    </source>
</evidence>
<feature type="region of interest" description="Disordered" evidence="10">
    <location>
        <begin position="1"/>
        <end position="107"/>
    </location>
</feature>
<feature type="region of interest" description="Disordered" evidence="10">
    <location>
        <begin position="444"/>
        <end position="478"/>
    </location>
</feature>
<evidence type="ECO:0000256" key="8">
    <source>
        <dbReference type="ARBA" id="ARBA00023136"/>
    </source>
</evidence>
<keyword evidence="8 11" id="KW-0472">Membrane</keyword>
<keyword evidence="3" id="KW-1003">Cell membrane</keyword>
<feature type="compositionally biased region" description="Basic and acidic residues" evidence="10">
    <location>
        <begin position="51"/>
        <end position="82"/>
    </location>
</feature>
<keyword evidence="6 11" id="KW-0812">Transmembrane</keyword>
<keyword evidence="14" id="KW-1185">Reference proteome</keyword>
<keyword evidence="9" id="KW-0325">Glycoprotein</keyword>
<evidence type="ECO:0000256" key="9">
    <source>
        <dbReference type="ARBA" id="ARBA00023180"/>
    </source>
</evidence>
<dbReference type="Pfam" id="PF22997">
    <property type="entry name" value="CHS4"/>
    <property type="match status" value="1"/>
</dbReference>
<reference evidence="13" key="1">
    <citation type="submission" date="2020-05" db="EMBL/GenBank/DDBJ databases">
        <title>Phylogenomic resolution of chytrid fungi.</title>
        <authorList>
            <person name="Stajich J.E."/>
            <person name="Amses K."/>
            <person name="Simmons R."/>
            <person name="Seto K."/>
            <person name="Myers J."/>
            <person name="Bonds A."/>
            <person name="Quandt C.A."/>
            <person name="Barry K."/>
            <person name="Liu P."/>
            <person name="Grigoriev I."/>
            <person name="Longcore J.E."/>
            <person name="James T.Y."/>
        </authorList>
    </citation>
    <scope>NUCLEOTIDE SEQUENCE</scope>
    <source>
        <strain evidence="13">JEL0318</strain>
    </source>
</reference>
<evidence type="ECO:0000313" key="14">
    <source>
        <dbReference type="Proteomes" id="UP001212841"/>
    </source>
</evidence>
<evidence type="ECO:0000256" key="6">
    <source>
        <dbReference type="ARBA" id="ARBA00022692"/>
    </source>
</evidence>
<dbReference type="EMBL" id="JADGJD010000047">
    <property type="protein sequence ID" value="KAJ3056084.1"/>
    <property type="molecule type" value="Genomic_DNA"/>
</dbReference>
<keyword evidence="5" id="KW-0808">Transferase</keyword>
<dbReference type="GO" id="GO:0004100">
    <property type="term" value="F:chitin synthase activity"/>
    <property type="evidence" value="ECO:0007669"/>
    <property type="project" value="UniProtKB-EC"/>
</dbReference>
<feature type="compositionally biased region" description="Polar residues" evidence="10">
    <location>
        <begin position="83"/>
        <end position="102"/>
    </location>
</feature>
<keyword evidence="4" id="KW-0328">Glycosyltransferase</keyword>
<dbReference type="Gene3D" id="3.90.550.10">
    <property type="entry name" value="Spore Coat Polysaccharide Biosynthesis Protein SpsA, Chain A"/>
    <property type="match status" value="1"/>
</dbReference>
<name>A0AAD5SJN9_9FUNG</name>
<evidence type="ECO:0000259" key="12">
    <source>
        <dbReference type="Pfam" id="PF22997"/>
    </source>
</evidence>
<dbReference type="InterPro" id="IPR004835">
    <property type="entry name" value="Chitin_synth"/>
</dbReference>
<evidence type="ECO:0000256" key="3">
    <source>
        <dbReference type="ARBA" id="ARBA00022475"/>
    </source>
</evidence>
<evidence type="ECO:0000256" key="1">
    <source>
        <dbReference type="ARBA" id="ARBA00004651"/>
    </source>
</evidence>
<organism evidence="13 14">
    <name type="scientific">Rhizophlyctis rosea</name>
    <dbReference type="NCBI Taxonomy" id="64517"/>
    <lineage>
        <taxon>Eukaryota</taxon>
        <taxon>Fungi</taxon>
        <taxon>Fungi incertae sedis</taxon>
        <taxon>Chytridiomycota</taxon>
        <taxon>Chytridiomycota incertae sedis</taxon>
        <taxon>Chytridiomycetes</taxon>
        <taxon>Rhizophlyctidales</taxon>
        <taxon>Rhizophlyctidaceae</taxon>
        <taxon>Rhizophlyctis</taxon>
    </lineage>
</organism>
<feature type="region of interest" description="Disordered" evidence="10">
    <location>
        <begin position="731"/>
        <end position="756"/>
    </location>
</feature>
<dbReference type="GO" id="GO:0006031">
    <property type="term" value="P:chitin biosynthetic process"/>
    <property type="evidence" value="ECO:0007669"/>
    <property type="project" value="TreeGrafter"/>
</dbReference>
<dbReference type="PANTHER" id="PTHR22914">
    <property type="entry name" value="CHITIN SYNTHASE"/>
    <property type="match status" value="1"/>
</dbReference>
<evidence type="ECO:0000256" key="11">
    <source>
        <dbReference type="SAM" id="Phobius"/>
    </source>
</evidence>
<dbReference type="GO" id="GO:0030428">
    <property type="term" value="C:cell septum"/>
    <property type="evidence" value="ECO:0007669"/>
    <property type="project" value="TreeGrafter"/>
</dbReference>
<proteinExistence type="predicted"/>
<dbReference type="CDD" id="cd04190">
    <property type="entry name" value="Chitin_synth_C"/>
    <property type="match status" value="1"/>
</dbReference>
<dbReference type="SUPFAM" id="SSF53448">
    <property type="entry name" value="Nucleotide-diphospho-sugar transferases"/>
    <property type="match status" value="1"/>
</dbReference>
<comment type="caution">
    <text evidence="13">The sequence shown here is derived from an EMBL/GenBank/DDBJ whole genome shotgun (WGS) entry which is preliminary data.</text>
</comment>